<dbReference type="InterPro" id="IPR003599">
    <property type="entry name" value="Ig_sub"/>
</dbReference>
<keyword evidence="2" id="KW-0812">Transmembrane</keyword>
<reference evidence="4" key="1">
    <citation type="submission" date="2022-11" db="UniProtKB">
        <authorList>
            <consortium name="EnsemblMetazoa"/>
        </authorList>
    </citation>
    <scope>IDENTIFICATION</scope>
</reference>
<protein>
    <recommendedName>
        <fullName evidence="3">Ig-like domain-containing protein</fullName>
    </recommendedName>
</protein>
<accession>A0A914AFE6</accession>
<keyword evidence="5" id="KW-1185">Reference proteome</keyword>
<dbReference type="SMART" id="SM00406">
    <property type="entry name" value="IGv"/>
    <property type="match status" value="1"/>
</dbReference>
<dbReference type="AlphaFoldDB" id="A0A914AFE6"/>
<feature type="region of interest" description="Disordered" evidence="1">
    <location>
        <begin position="410"/>
        <end position="448"/>
    </location>
</feature>
<dbReference type="InterPro" id="IPR036179">
    <property type="entry name" value="Ig-like_dom_sf"/>
</dbReference>
<evidence type="ECO:0000256" key="2">
    <source>
        <dbReference type="SAM" id="Phobius"/>
    </source>
</evidence>
<evidence type="ECO:0000256" key="1">
    <source>
        <dbReference type="SAM" id="MobiDB-lite"/>
    </source>
</evidence>
<dbReference type="InterPro" id="IPR013106">
    <property type="entry name" value="Ig_V-set"/>
</dbReference>
<dbReference type="PANTHER" id="PTHR45889">
    <property type="entry name" value="IG-LIKE DOMAIN-CONTAINING PROTEIN"/>
    <property type="match status" value="1"/>
</dbReference>
<dbReference type="SUPFAM" id="SSF48726">
    <property type="entry name" value="Immunoglobulin"/>
    <property type="match status" value="1"/>
</dbReference>
<dbReference type="InterPro" id="IPR007110">
    <property type="entry name" value="Ig-like_dom"/>
</dbReference>
<feature type="compositionally biased region" description="Acidic residues" evidence="1">
    <location>
        <begin position="335"/>
        <end position="353"/>
    </location>
</feature>
<dbReference type="Gene3D" id="2.60.40.10">
    <property type="entry name" value="Immunoglobulins"/>
    <property type="match status" value="1"/>
</dbReference>
<dbReference type="PROSITE" id="PS50835">
    <property type="entry name" value="IG_LIKE"/>
    <property type="match status" value="2"/>
</dbReference>
<dbReference type="Proteomes" id="UP000887568">
    <property type="component" value="Unplaced"/>
</dbReference>
<feature type="domain" description="Ig-like" evidence="3">
    <location>
        <begin position="59"/>
        <end position="170"/>
    </location>
</feature>
<organism evidence="4 5">
    <name type="scientific">Patiria miniata</name>
    <name type="common">Bat star</name>
    <name type="synonym">Asterina miniata</name>
    <dbReference type="NCBI Taxonomy" id="46514"/>
    <lineage>
        <taxon>Eukaryota</taxon>
        <taxon>Metazoa</taxon>
        <taxon>Echinodermata</taxon>
        <taxon>Eleutherozoa</taxon>
        <taxon>Asterozoa</taxon>
        <taxon>Asteroidea</taxon>
        <taxon>Valvatacea</taxon>
        <taxon>Valvatida</taxon>
        <taxon>Asterinidae</taxon>
        <taxon>Patiria</taxon>
    </lineage>
</organism>
<dbReference type="OrthoDB" id="10483634at2759"/>
<dbReference type="PANTHER" id="PTHR45889:SF8">
    <property type="entry name" value="IG-LIKE DOMAIN-CONTAINING PROTEIN"/>
    <property type="match status" value="1"/>
</dbReference>
<name>A0A914AFE6_PATMI</name>
<evidence type="ECO:0000313" key="4">
    <source>
        <dbReference type="EnsemblMetazoa" id="XP_038062099.1"/>
    </source>
</evidence>
<dbReference type="GeneID" id="119732596"/>
<feature type="compositionally biased region" description="Polar residues" evidence="1">
    <location>
        <begin position="293"/>
        <end position="311"/>
    </location>
</feature>
<proteinExistence type="predicted"/>
<feature type="domain" description="Ig-like" evidence="3">
    <location>
        <begin position="178"/>
        <end position="271"/>
    </location>
</feature>
<dbReference type="OMA" id="CAWIVTP"/>
<evidence type="ECO:0000259" key="3">
    <source>
        <dbReference type="PROSITE" id="PS50835"/>
    </source>
</evidence>
<feature type="transmembrane region" description="Helical" evidence="2">
    <location>
        <begin position="372"/>
        <end position="395"/>
    </location>
</feature>
<keyword evidence="2" id="KW-1133">Transmembrane helix</keyword>
<feature type="region of interest" description="Disordered" evidence="1">
    <location>
        <begin position="286"/>
        <end position="368"/>
    </location>
</feature>
<evidence type="ECO:0000313" key="5">
    <source>
        <dbReference type="Proteomes" id="UP000887568"/>
    </source>
</evidence>
<feature type="compositionally biased region" description="Polar residues" evidence="1">
    <location>
        <begin position="427"/>
        <end position="436"/>
    </location>
</feature>
<sequence>MGKIVLAGILDLPDLFFKKILVWFLQPGLIHTMGAWSYSCLFVLSVLCLLDGQVASIAPEVCAWIVTPEADRKAGGELEMRCLATDLESNHLVEWSDRPPDQVTYDHHLLTSSDEIGRYHFHTEQTGTTLTKYFIIHDLRAEDTGEYFCNICEVTDGLKLLLSTSSVAVSVLYFPSAPFPVCSPAGPITVDPGTELNLRCSSDSGNSAVTMEVTQTPTRCARYSWTSCSINDTVSAAALTLTVGLADDGTAFECNISSVYFPGGRRSCTIGPIRVTGAPGAATEYTPAGLPEVTSSSPASGSFTEPTTPVIDQSKPDDDVDDKEDDDAAATAAKDDDDNEDDEDNGPAQDDSDTEKPKTCPHPKTQPSHVPWMAAFLVTLLLLVVSIVLNVLLLLRNWIPKRMNNNKLVARRHQPPEPEPEMELQDIETNVQQQPKQPEENSYEETEN</sequence>
<feature type="compositionally biased region" description="Acidic residues" evidence="1">
    <location>
        <begin position="318"/>
        <end position="328"/>
    </location>
</feature>
<dbReference type="InterPro" id="IPR013783">
    <property type="entry name" value="Ig-like_fold"/>
</dbReference>
<dbReference type="RefSeq" id="XP_038062099.1">
    <property type="nucleotide sequence ID" value="XM_038206171.1"/>
</dbReference>
<keyword evidence="2" id="KW-0472">Membrane</keyword>
<dbReference type="EnsemblMetazoa" id="XM_038206171.1">
    <property type="protein sequence ID" value="XP_038062099.1"/>
    <property type="gene ID" value="LOC119732596"/>
</dbReference>
<dbReference type="SMART" id="SM00409">
    <property type="entry name" value="IG"/>
    <property type="match status" value="2"/>
</dbReference>